<dbReference type="SUPFAM" id="SSF81330">
    <property type="entry name" value="Gated mechanosensitive channel"/>
    <property type="match status" value="1"/>
</dbReference>
<evidence type="ECO:0000256" key="5">
    <source>
        <dbReference type="ARBA" id="ARBA00022989"/>
    </source>
</evidence>
<gene>
    <name evidence="10" type="primary">mscL_2</name>
    <name evidence="9" type="synonym">mscL</name>
    <name evidence="10" type="ORF">LMG032447_00282</name>
</gene>
<dbReference type="HAMAP" id="MF_00115">
    <property type="entry name" value="MscL"/>
    <property type="match status" value="1"/>
</dbReference>
<organism evidence="10 11">
    <name type="scientific">Convivina praedatoris</name>
    <dbReference type="NCBI Taxonomy" id="2880963"/>
    <lineage>
        <taxon>Bacteria</taxon>
        <taxon>Bacillati</taxon>
        <taxon>Bacillota</taxon>
        <taxon>Bacilli</taxon>
        <taxon>Lactobacillales</taxon>
        <taxon>Lactobacillaceae</taxon>
        <taxon>Convivina</taxon>
    </lineage>
</organism>
<evidence type="ECO:0000256" key="3">
    <source>
        <dbReference type="ARBA" id="ARBA00022475"/>
    </source>
</evidence>
<evidence type="ECO:0000256" key="6">
    <source>
        <dbReference type="ARBA" id="ARBA00023065"/>
    </source>
</evidence>
<dbReference type="InterPro" id="IPR036019">
    <property type="entry name" value="MscL_channel"/>
</dbReference>
<evidence type="ECO:0000256" key="7">
    <source>
        <dbReference type="ARBA" id="ARBA00023136"/>
    </source>
</evidence>
<accession>A0ABN8HC74</accession>
<dbReference type="RefSeq" id="WP_248705738.1">
    <property type="nucleotide sequence ID" value="NZ_CAKOET010000001.1"/>
</dbReference>
<evidence type="ECO:0000313" key="11">
    <source>
        <dbReference type="Proteomes" id="UP000838102"/>
    </source>
</evidence>
<sequence>MKNFFNEFKTFITKGNIFDLAVGVIVGTAFVALVKSLTTNLINPLIGVFTGQASSLSNLKLVVTNNLVFSYGAFLNDFINFLITALVVFVLVKIINKYMIKPKEETTKPNQELLILQEIRDIIANSK</sequence>
<comment type="caution">
    <text evidence="10">The sequence shown here is derived from an EMBL/GenBank/DDBJ whole genome shotgun (WGS) entry which is preliminary data.</text>
</comment>
<keyword evidence="4 9" id="KW-0812">Transmembrane</keyword>
<dbReference type="NCBIfam" id="TIGR00220">
    <property type="entry name" value="mscL"/>
    <property type="match status" value="1"/>
</dbReference>
<dbReference type="InterPro" id="IPR001185">
    <property type="entry name" value="MS_channel"/>
</dbReference>
<evidence type="ECO:0000256" key="8">
    <source>
        <dbReference type="ARBA" id="ARBA00023303"/>
    </source>
</evidence>
<feature type="transmembrane region" description="Helical" evidence="9">
    <location>
        <begin position="68"/>
        <end position="92"/>
    </location>
</feature>
<keyword evidence="7 9" id="KW-0472">Membrane</keyword>
<comment type="function">
    <text evidence="9">Channel that opens in response to stretch forces in the membrane lipid bilayer. May participate in the regulation of osmotic pressure changes within the cell.</text>
</comment>
<feature type="transmembrane region" description="Helical" evidence="9">
    <location>
        <begin position="12"/>
        <end position="34"/>
    </location>
</feature>
<dbReference type="InterPro" id="IPR037673">
    <property type="entry name" value="MSC/AndL"/>
</dbReference>
<evidence type="ECO:0000313" key="10">
    <source>
        <dbReference type="EMBL" id="CAH1851166.1"/>
    </source>
</evidence>
<dbReference type="PRINTS" id="PR01264">
    <property type="entry name" value="MECHCHANNEL"/>
</dbReference>
<protein>
    <recommendedName>
        <fullName evidence="9">Large-conductance mechanosensitive channel</fullName>
    </recommendedName>
</protein>
<dbReference type="PANTHER" id="PTHR30266">
    <property type="entry name" value="MECHANOSENSITIVE CHANNEL MSCL"/>
    <property type="match status" value="1"/>
</dbReference>
<proteinExistence type="inferred from homology"/>
<dbReference type="Pfam" id="PF01741">
    <property type="entry name" value="MscL"/>
    <property type="match status" value="1"/>
</dbReference>
<dbReference type="Gene3D" id="1.10.1200.120">
    <property type="entry name" value="Large-conductance mechanosensitive channel, MscL, domain 1"/>
    <property type="match status" value="1"/>
</dbReference>
<evidence type="ECO:0000256" key="9">
    <source>
        <dbReference type="HAMAP-Rule" id="MF_00115"/>
    </source>
</evidence>
<evidence type="ECO:0000256" key="1">
    <source>
        <dbReference type="ARBA" id="ARBA00004141"/>
    </source>
</evidence>
<evidence type="ECO:0000256" key="2">
    <source>
        <dbReference type="ARBA" id="ARBA00022448"/>
    </source>
</evidence>
<dbReference type="EMBL" id="CAKOEU010000001">
    <property type="protein sequence ID" value="CAH1851166.1"/>
    <property type="molecule type" value="Genomic_DNA"/>
</dbReference>
<dbReference type="Proteomes" id="UP000838102">
    <property type="component" value="Unassembled WGS sequence"/>
</dbReference>
<reference evidence="10" key="1">
    <citation type="submission" date="2022-03" db="EMBL/GenBank/DDBJ databases">
        <authorList>
            <person name="Hettiarachchi G."/>
        </authorList>
    </citation>
    <scope>NUCLEOTIDE SEQUENCE</scope>
    <source>
        <strain evidence="10">LMG 32447</strain>
    </source>
</reference>
<keyword evidence="5 9" id="KW-1133">Transmembrane helix</keyword>
<name>A0ABN8HC74_9LACO</name>
<evidence type="ECO:0000256" key="4">
    <source>
        <dbReference type="ARBA" id="ARBA00022692"/>
    </source>
</evidence>
<keyword evidence="3 9" id="KW-1003">Cell membrane</keyword>
<keyword evidence="8 9" id="KW-0407">Ion channel</keyword>
<keyword evidence="6 9" id="KW-0406">Ion transport</keyword>
<comment type="subcellular location">
    <subcellularLocation>
        <location evidence="9">Cell membrane</location>
        <topology evidence="9">Multi-pass membrane protein</topology>
    </subcellularLocation>
    <subcellularLocation>
        <location evidence="1">Membrane</location>
        <topology evidence="1">Multi-pass membrane protein</topology>
    </subcellularLocation>
</comment>
<keyword evidence="2 9" id="KW-0813">Transport</keyword>
<keyword evidence="11" id="KW-1185">Reference proteome</keyword>
<comment type="subunit">
    <text evidence="9">Homopentamer.</text>
</comment>
<dbReference type="PANTHER" id="PTHR30266:SF2">
    <property type="entry name" value="LARGE-CONDUCTANCE MECHANOSENSITIVE CHANNEL"/>
    <property type="match status" value="1"/>
</dbReference>
<comment type="similarity">
    <text evidence="9">Belongs to the MscL family.</text>
</comment>